<keyword evidence="1 2" id="KW-0732">Signal</keyword>
<feature type="signal peptide" evidence="2">
    <location>
        <begin position="1"/>
        <end position="18"/>
    </location>
</feature>
<dbReference type="NCBIfam" id="TIGR04183">
    <property type="entry name" value="Por_Secre_tail"/>
    <property type="match status" value="1"/>
</dbReference>
<sequence length="577" mass="62287">MKKIFTLLSFFALLATHAQLRVDDGSFIYVKDTYVFVEQDIDLESNGNIYLRDGSQILQGESNSTNTGNGAISVLQEGNATSYSYNYWSSPVKASGGSAFIPNQVLFERSADTTGSSAAFTTSYNGSADPLTISSSWIYKYVTGTAYANWVYVGSAGSVDPGYGFTMKGVATSASDTDNLNQEYDFRGIPNNGTININVLNGEGVLIGNPYPSALDLNAFLTDSDNTEVNATAYFWQQDMSVNSHNLADYLGGYATYTPAGGFVQATYNSYDSAGNLVSSSGNGQSSNTNADYQYAAIGQGFTVTGSATGTISFKNSHRAYMQENAGSSVFYRVANDNTTATPEETSNNYTKFILQVVVNDTYTRDLMLGVDGNTTLGYDFGFDGALSSTLQNDAGFDILGNPYAIQFVSNDDSSILVPLHLISNGNTSFEVLIGQYINTNSDQDLYIYDSLLDEYHAINGDTSFTFNTNGSSIGDRYYVTFSDNSALSTDPVVASSDILVHQNNSTKSLLIKNPNSLNFNSVVLHDISGKRIFNELDLGTESEYTFNTSNLSTGVYLVTINTVAGQSITKKISIRN</sequence>
<dbReference type="OrthoDB" id="2582440at2"/>
<dbReference type="AlphaFoldDB" id="A0A1I7FBP6"/>
<dbReference type="Pfam" id="PF18962">
    <property type="entry name" value="Por_Secre_tail"/>
    <property type="match status" value="1"/>
</dbReference>
<organism evidence="4 5">
    <name type="scientific">Pustulibacterium marinum</name>
    <dbReference type="NCBI Taxonomy" id="1224947"/>
    <lineage>
        <taxon>Bacteria</taxon>
        <taxon>Pseudomonadati</taxon>
        <taxon>Bacteroidota</taxon>
        <taxon>Flavobacteriia</taxon>
        <taxon>Flavobacteriales</taxon>
        <taxon>Flavobacteriaceae</taxon>
        <taxon>Pustulibacterium</taxon>
    </lineage>
</organism>
<proteinExistence type="predicted"/>
<dbReference type="STRING" id="1224947.SAMN05216480_101835"/>
<accession>A0A1I7FBP6</accession>
<feature type="domain" description="Secretion system C-terminal sorting" evidence="3">
    <location>
        <begin position="509"/>
        <end position="575"/>
    </location>
</feature>
<evidence type="ECO:0000256" key="2">
    <source>
        <dbReference type="SAM" id="SignalP"/>
    </source>
</evidence>
<evidence type="ECO:0000313" key="5">
    <source>
        <dbReference type="Proteomes" id="UP000199138"/>
    </source>
</evidence>
<evidence type="ECO:0000313" key="4">
    <source>
        <dbReference type="EMBL" id="SFU33683.1"/>
    </source>
</evidence>
<evidence type="ECO:0000256" key="1">
    <source>
        <dbReference type="ARBA" id="ARBA00022729"/>
    </source>
</evidence>
<evidence type="ECO:0000259" key="3">
    <source>
        <dbReference type="Pfam" id="PF18962"/>
    </source>
</evidence>
<keyword evidence="5" id="KW-1185">Reference proteome</keyword>
<dbReference type="RefSeq" id="WP_093023238.1">
    <property type="nucleotide sequence ID" value="NZ_FPBK01000001.1"/>
</dbReference>
<reference evidence="5" key="1">
    <citation type="submission" date="2016-10" db="EMBL/GenBank/DDBJ databases">
        <authorList>
            <person name="Varghese N."/>
            <person name="Submissions S."/>
        </authorList>
    </citation>
    <scope>NUCLEOTIDE SEQUENCE [LARGE SCALE GENOMIC DNA]</scope>
    <source>
        <strain evidence="5">CGMCC 1.12333</strain>
    </source>
</reference>
<protein>
    <submittedName>
        <fullName evidence="4">Por secretion system C-terminal sorting domain-containing protein</fullName>
    </submittedName>
</protein>
<name>A0A1I7FBP6_9FLAO</name>
<gene>
    <name evidence="4" type="ORF">SAMN05216480_101835</name>
</gene>
<dbReference type="InterPro" id="IPR026444">
    <property type="entry name" value="Secre_tail"/>
</dbReference>
<dbReference type="Proteomes" id="UP000199138">
    <property type="component" value="Unassembled WGS sequence"/>
</dbReference>
<dbReference type="EMBL" id="FPBK01000001">
    <property type="protein sequence ID" value="SFU33683.1"/>
    <property type="molecule type" value="Genomic_DNA"/>
</dbReference>
<feature type="chain" id="PRO_5011757255" evidence="2">
    <location>
        <begin position="19"/>
        <end position="577"/>
    </location>
</feature>